<organism evidence="13 14">
    <name type="scientific">Candidatus Thermofonsia Clade 3 bacterium</name>
    <dbReference type="NCBI Taxonomy" id="2364212"/>
    <lineage>
        <taxon>Bacteria</taxon>
        <taxon>Bacillati</taxon>
        <taxon>Chloroflexota</taxon>
        <taxon>Candidatus Thermofontia</taxon>
        <taxon>Candidatus Thermofonsia Clade 3</taxon>
    </lineage>
</organism>
<evidence type="ECO:0000259" key="11">
    <source>
        <dbReference type="PROSITE" id="PS51850"/>
    </source>
</evidence>
<dbReference type="UniPathway" id="UPA00049">
    <property type="reaction ID" value="UER00060"/>
</dbReference>
<evidence type="ECO:0000256" key="9">
    <source>
        <dbReference type="HAMAP-Rule" id="MF_00435"/>
    </source>
</evidence>
<dbReference type="PIRSF" id="PIRSF000116">
    <property type="entry name" value="IlvC_gammaproteo"/>
    <property type="match status" value="1"/>
</dbReference>
<dbReference type="InterPro" id="IPR000506">
    <property type="entry name" value="KARI_C"/>
</dbReference>
<keyword evidence="13" id="KW-0413">Isomerase</keyword>
<keyword evidence="4 9" id="KW-0028">Amino-acid biosynthesis</keyword>
<dbReference type="GO" id="GO:0009099">
    <property type="term" value="P:L-valine biosynthetic process"/>
    <property type="evidence" value="ECO:0007669"/>
    <property type="project" value="UniProtKB-UniRule"/>
</dbReference>
<feature type="binding site" evidence="9 10">
    <location>
        <position position="190"/>
    </location>
    <ligand>
        <name>Mg(2+)</name>
        <dbReference type="ChEBI" id="CHEBI:18420"/>
        <label>1</label>
    </ligand>
</feature>
<evidence type="ECO:0000256" key="1">
    <source>
        <dbReference type="ARBA" id="ARBA00004864"/>
    </source>
</evidence>
<dbReference type="Pfam" id="PF01450">
    <property type="entry name" value="KARI_C"/>
    <property type="match status" value="1"/>
</dbReference>
<comment type="catalytic activity">
    <reaction evidence="9">
        <text>(2R,3R)-2,3-dihydroxy-3-methylpentanoate + NADP(+) = (S)-2-ethyl-2-hydroxy-3-oxobutanoate + NADPH + H(+)</text>
        <dbReference type="Rhea" id="RHEA:13493"/>
        <dbReference type="ChEBI" id="CHEBI:15378"/>
        <dbReference type="ChEBI" id="CHEBI:49256"/>
        <dbReference type="ChEBI" id="CHEBI:49258"/>
        <dbReference type="ChEBI" id="CHEBI:57783"/>
        <dbReference type="ChEBI" id="CHEBI:58349"/>
        <dbReference type="EC" id="1.1.1.86"/>
    </reaction>
</comment>
<comment type="catalytic activity">
    <reaction evidence="9">
        <text>(2R)-2,3-dihydroxy-3-methylbutanoate + NADP(+) = (2S)-2-acetolactate + NADPH + H(+)</text>
        <dbReference type="Rhea" id="RHEA:22068"/>
        <dbReference type="ChEBI" id="CHEBI:15378"/>
        <dbReference type="ChEBI" id="CHEBI:49072"/>
        <dbReference type="ChEBI" id="CHEBI:57783"/>
        <dbReference type="ChEBI" id="CHEBI:58349"/>
        <dbReference type="ChEBI" id="CHEBI:58476"/>
        <dbReference type="EC" id="1.1.1.86"/>
    </reaction>
</comment>
<evidence type="ECO:0000313" key="14">
    <source>
        <dbReference type="Proteomes" id="UP000230790"/>
    </source>
</evidence>
<protein>
    <recommendedName>
        <fullName evidence="9">Ketol-acid reductoisomerase (NADP(+))</fullName>
        <shortName evidence="9">KARI</shortName>
        <ecNumber evidence="9">1.1.1.86</ecNumber>
    </recommendedName>
    <alternativeName>
        <fullName evidence="9">Acetohydroxy-acid isomeroreductase</fullName>
        <shortName evidence="9">AHIR</shortName>
    </alternativeName>
    <alternativeName>
        <fullName evidence="9">Alpha-keto-beta-hydroxylacyl reductoisomerase</fullName>
    </alternativeName>
</protein>
<comment type="similarity">
    <text evidence="3 9 10">Belongs to the ketol-acid reductoisomerase family.</text>
</comment>
<gene>
    <name evidence="9" type="primary">ilvC</name>
    <name evidence="13" type="ORF">CUN48_02140</name>
</gene>
<dbReference type="InterPro" id="IPR036291">
    <property type="entry name" value="NAD(P)-bd_dom_sf"/>
</dbReference>
<dbReference type="NCBIfam" id="NF009940">
    <property type="entry name" value="PRK13403.1"/>
    <property type="match status" value="1"/>
</dbReference>
<dbReference type="InterPro" id="IPR008927">
    <property type="entry name" value="6-PGluconate_DH-like_C_sf"/>
</dbReference>
<name>A0A2M8QFT8_9CHLR</name>
<comment type="cofactor">
    <cofactor evidence="9">
        <name>Mg(2+)</name>
        <dbReference type="ChEBI" id="CHEBI:18420"/>
    </cofactor>
    <text evidence="9">Binds 2 magnesium ions per subunit.</text>
</comment>
<dbReference type="Pfam" id="PF07991">
    <property type="entry name" value="KARI_N"/>
    <property type="match status" value="1"/>
</dbReference>
<comment type="pathway">
    <text evidence="2 9">Amino-acid biosynthesis; L-isoleucine biosynthesis; L-isoleucine from 2-oxobutanoate: step 2/4.</text>
</comment>
<dbReference type="HAMAP" id="MF_00435">
    <property type="entry name" value="IlvC"/>
    <property type="match status" value="1"/>
</dbReference>
<feature type="binding site" evidence="9 10">
    <location>
        <position position="190"/>
    </location>
    <ligand>
        <name>Mg(2+)</name>
        <dbReference type="ChEBI" id="CHEBI:18420"/>
        <label>2</label>
    </ligand>
</feature>
<evidence type="ECO:0000256" key="8">
    <source>
        <dbReference type="ARBA" id="ARBA00023304"/>
    </source>
</evidence>
<dbReference type="AlphaFoldDB" id="A0A2M8QFT8"/>
<sequence length="339" mass="37486">MAKVYYDNDANLELLKDKTIAVIGFGSQGHAHALNLKDSGVNVVVGLPETSRSREKAQNAGLRVMNVSEAAQAGDFIMMLVPDVPAAQIYREHIEPHLTKGKTLMFAHGFNIHFGQIVPPTYVDVSMVAPKAPGHTVRGTYQDGGGVPCLVAVHQGGTRALKNALAYAKAIGGTRAGVIRTTFKEETETDLFGEQVVLCGGVSHLIKAAFETLTEAGYAPEMAYFECLHELKLIVDLMYRGGLNFMRYSVSDTAEWGDYISGPRIINDRTRAEMKKILADIQSGKFAREWIKENQTGRKRFNEYRQRDINHPIEKVGLKLRRMMPWLNPREVKPGEGGA</sequence>
<feature type="binding site" evidence="9 10">
    <location>
        <position position="226"/>
    </location>
    <ligand>
        <name>Mg(2+)</name>
        <dbReference type="ChEBI" id="CHEBI:18420"/>
        <label>2</label>
    </ligand>
</feature>
<evidence type="ECO:0000313" key="13">
    <source>
        <dbReference type="EMBL" id="PJF48675.1"/>
    </source>
</evidence>
<comment type="function">
    <text evidence="9">Involved in the biosynthesis of branched-chain amino acids (BCAA). Catalyzes an alkyl-migration followed by a ketol-acid reduction of (S)-2-acetolactate (S2AL) to yield (R)-2,3-dihydroxy-isovalerate. In the isomerase reaction, S2AL is rearranged via a Mg-dependent methyl migration to produce 3-hydroxy-3-methyl-2-ketobutyrate (HMKB). In the reductase reaction, this 2-ketoacid undergoes a metal-dependent reduction by NADPH to yield (R)-2,3-dihydroxy-isovalerate.</text>
</comment>
<dbReference type="GO" id="GO:0004455">
    <property type="term" value="F:ketol-acid reductoisomerase activity"/>
    <property type="evidence" value="ECO:0007669"/>
    <property type="project" value="UniProtKB-UniRule"/>
</dbReference>
<dbReference type="UniPathway" id="UPA00047">
    <property type="reaction ID" value="UER00056"/>
</dbReference>
<dbReference type="InterPro" id="IPR014359">
    <property type="entry name" value="KARI_prok"/>
</dbReference>
<keyword evidence="9" id="KW-0521">NADP</keyword>
<evidence type="ECO:0000256" key="2">
    <source>
        <dbReference type="ARBA" id="ARBA00004885"/>
    </source>
</evidence>
<dbReference type="GO" id="GO:0050661">
    <property type="term" value="F:NADP binding"/>
    <property type="evidence" value="ECO:0007669"/>
    <property type="project" value="InterPro"/>
</dbReference>
<feature type="binding site" evidence="9 10">
    <location>
        <position position="251"/>
    </location>
    <ligand>
        <name>substrate</name>
    </ligand>
</feature>
<accession>A0A2M8QFT8</accession>
<dbReference type="GO" id="GO:0005829">
    <property type="term" value="C:cytosol"/>
    <property type="evidence" value="ECO:0007669"/>
    <property type="project" value="TreeGrafter"/>
</dbReference>
<evidence type="ECO:0000256" key="4">
    <source>
        <dbReference type="ARBA" id="ARBA00022605"/>
    </source>
</evidence>
<dbReference type="InterPro" id="IPR013023">
    <property type="entry name" value="KARI"/>
</dbReference>
<dbReference type="EMBL" id="PGTN01000008">
    <property type="protein sequence ID" value="PJF48675.1"/>
    <property type="molecule type" value="Genomic_DNA"/>
</dbReference>
<dbReference type="EC" id="1.1.1.86" evidence="9"/>
<evidence type="ECO:0000259" key="12">
    <source>
        <dbReference type="PROSITE" id="PS51851"/>
    </source>
</evidence>
<dbReference type="PANTHER" id="PTHR21371">
    <property type="entry name" value="KETOL-ACID REDUCTOISOMERASE, MITOCHONDRIAL"/>
    <property type="match status" value="1"/>
</dbReference>
<feature type="binding site" evidence="9 10">
    <location>
        <position position="230"/>
    </location>
    <ligand>
        <name>Mg(2+)</name>
        <dbReference type="ChEBI" id="CHEBI:18420"/>
        <label>2</label>
    </ligand>
</feature>
<feature type="domain" description="KARI C-terminal knotted" evidence="12">
    <location>
        <begin position="182"/>
        <end position="327"/>
    </location>
</feature>
<evidence type="ECO:0000256" key="3">
    <source>
        <dbReference type="ARBA" id="ARBA00010318"/>
    </source>
</evidence>
<proteinExistence type="inferred from homology"/>
<dbReference type="InterPro" id="IPR013116">
    <property type="entry name" value="KARI_N"/>
</dbReference>
<dbReference type="GO" id="GO:0016853">
    <property type="term" value="F:isomerase activity"/>
    <property type="evidence" value="ECO:0007669"/>
    <property type="project" value="UniProtKB-KW"/>
</dbReference>
<evidence type="ECO:0000256" key="6">
    <source>
        <dbReference type="ARBA" id="ARBA00022842"/>
    </source>
</evidence>
<dbReference type="Gene3D" id="6.10.240.10">
    <property type="match status" value="1"/>
</dbReference>
<comment type="caution">
    <text evidence="9">Lacks conserved residue(s) required for the propagation of feature annotation.</text>
</comment>
<keyword evidence="7 9" id="KW-0560">Oxidoreductase</keyword>
<feature type="binding site" evidence="9">
    <location>
        <begin position="25"/>
        <end position="28"/>
    </location>
    <ligand>
        <name>NADP(+)</name>
        <dbReference type="ChEBI" id="CHEBI:58349"/>
    </ligand>
</feature>
<evidence type="ECO:0000256" key="5">
    <source>
        <dbReference type="ARBA" id="ARBA00022723"/>
    </source>
</evidence>
<dbReference type="FunFam" id="3.40.50.720:FF:000023">
    <property type="entry name" value="Ketol-acid reductoisomerase (NADP(+))"/>
    <property type="match status" value="1"/>
</dbReference>
<feature type="binding site" evidence="9 10">
    <location>
        <position position="194"/>
    </location>
    <ligand>
        <name>Mg(2+)</name>
        <dbReference type="ChEBI" id="CHEBI:18420"/>
        <label>1</label>
    </ligand>
</feature>
<dbReference type="SUPFAM" id="SSF51735">
    <property type="entry name" value="NAD(P)-binding Rossmann-fold domains"/>
    <property type="match status" value="1"/>
</dbReference>
<dbReference type="PROSITE" id="PS51850">
    <property type="entry name" value="KARI_N"/>
    <property type="match status" value="1"/>
</dbReference>
<reference evidence="13 14" key="1">
    <citation type="submission" date="2017-11" db="EMBL/GenBank/DDBJ databases">
        <title>Evolution of Phototrophy in the Chloroflexi Phylum Driven by Horizontal Gene Transfer.</title>
        <authorList>
            <person name="Ward L.M."/>
            <person name="Hemp J."/>
            <person name="Shih P.M."/>
            <person name="Mcglynn S.E."/>
            <person name="Fischer W."/>
        </authorList>
    </citation>
    <scope>NUCLEOTIDE SEQUENCE [LARGE SCALE GENOMIC DNA]</scope>
    <source>
        <strain evidence="13">JP3_7</strain>
    </source>
</reference>
<comment type="pathway">
    <text evidence="1 9">Amino-acid biosynthesis; L-valine biosynthesis; L-valine from pyruvate: step 2/4.</text>
</comment>
<dbReference type="Gene3D" id="3.40.50.720">
    <property type="entry name" value="NAD(P)-binding Rossmann-like Domain"/>
    <property type="match status" value="1"/>
</dbReference>
<evidence type="ECO:0000256" key="10">
    <source>
        <dbReference type="PROSITE-ProRule" id="PRU01198"/>
    </source>
</evidence>
<evidence type="ECO:0000256" key="7">
    <source>
        <dbReference type="ARBA" id="ARBA00023002"/>
    </source>
</evidence>
<feature type="domain" description="KARI N-terminal Rossmann" evidence="11">
    <location>
        <begin position="2"/>
        <end position="181"/>
    </location>
</feature>
<keyword evidence="6 9" id="KW-0460">Magnesium</keyword>
<dbReference type="NCBIfam" id="TIGR00465">
    <property type="entry name" value="ilvC"/>
    <property type="match status" value="1"/>
</dbReference>
<dbReference type="PROSITE" id="PS51851">
    <property type="entry name" value="KARI_C"/>
    <property type="match status" value="1"/>
</dbReference>
<keyword evidence="8 9" id="KW-0100">Branched-chain amino acid biosynthesis</keyword>
<dbReference type="SUPFAM" id="SSF48179">
    <property type="entry name" value="6-phosphogluconate dehydrogenase C-terminal domain-like"/>
    <property type="match status" value="1"/>
</dbReference>
<comment type="caution">
    <text evidence="13">The sequence shown here is derived from an EMBL/GenBank/DDBJ whole genome shotgun (WGS) entry which is preliminary data.</text>
</comment>
<dbReference type="NCBIfam" id="NF004017">
    <property type="entry name" value="PRK05479.1"/>
    <property type="match status" value="1"/>
</dbReference>
<dbReference type="GO" id="GO:0009097">
    <property type="term" value="P:isoleucine biosynthetic process"/>
    <property type="evidence" value="ECO:0007669"/>
    <property type="project" value="UniProtKB-UniRule"/>
</dbReference>
<feature type="binding site" evidence="9">
    <location>
        <position position="53"/>
    </location>
    <ligand>
        <name>NADP(+)</name>
        <dbReference type="ChEBI" id="CHEBI:58349"/>
    </ligand>
</feature>
<feature type="active site" evidence="9">
    <location>
        <position position="108"/>
    </location>
</feature>
<feature type="binding site" evidence="9">
    <location>
        <position position="51"/>
    </location>
    <ligand>
        <name>NADP(+)</name>
        <dbReference type="ChEBI" id="CHEBI:58349"/>
    </ligand>
</feature>
<keyword evidence="5 9" id="KW-0479">Metal-binding</keyword>
<dbReference type="Proteomes" id="UP000230790">
    <property type="component" value="Unassembled WGS sequence"/>
</dbReference>
<dbReference type="PANTHER" id="PTHR21371:SF1">
    <property type="entry name" value="KETOL-ACID REDUCTOISOMERASE, MITOCHONDRIAL"/>
    <property type="match status" value="1"/>
</dbReference>
<feature type="binding site" evidence="9">
    <location>
        <position position="134"/>
    </location>
    <ligand>
        <name>NADP(+)</name>
        <dbReference type="ChEBI" id="CHEBI:58349"/>
    </ligand>
</feature>
<dbReference type="GO" id="GO:0000287">
    <property type="term" value="F:magnesium ion binding"/>
    <property type="evidence" value="ECO:0007669"/>
    <property type="project" value="UniProtKB-UniRule"/>
</dbReference>